<dbReference type="FunFam" id="3.30.559.10:FF:000007">
    <property type="entry name" value="Dihydrolipoamide acetyltransferase component of pyruvate dehydrogenase complex"/>
    <property type="match status" value="1"/>
</dbReference>
<dbReference type="GO" id="GO:0016407">
    <property type="term" value="F:acetyltransferase activity"/>
    <property type="evidence" value="ECO:0007669"/>
    <property type="project" value="TreeGrafter"/>
</dbReference>
<dbReference type="InterPro" id="IPR036625">
    <property type="entry name" value="E3-bd_dom_sf"/>
</dbReference>
<accession>A0A0D2FA92</accession>
<dbReference type="OrthoDB" id="15567at2759"/>
<keyword evidence="5 6" id="KW-0012">Acyltransferase</keyword>
<dbReference type="InterPro" id="IPR004167">
    <property type="entry name" value="PSBD"/>
</dbReference>
<dbReference type="GO" id="GO:0031405">
    <property type="term" value="F:lipoic acid binding"/>
    <property type="evidence" value="ECO:0007669"/>
    <property type="project" value="TreeGrafter"/>
</dbReference>
<dbReference type="CDD" id="cd06849">
    <property type="entry name" value="lipoyl_domain"/>
    <property type="match status" value="1"/>
</dbReference>
<dbReference type="PANTHER" id="PTHR43178">
    <property type="entry name" value="DIHYDROLIPOAMIDE ACETYLTRANSFERASE COMPONENT OF PYRUVATE DEHYDROGENASE COMPLEX"/>
    <property type="match status" value="1"/>
</dbReference>
<dbReference type="GO" id="GO:0005739">
    <property type="term" value="C:mitochondrion"/>
    <property type="evidence" value="ECO:0007669"/>
    <property type="project" value="TreeGrafter"/>
</dbReference>
<dbReference type="InterPro" id="IPR023213">
    <property type="entry name" value="CAT-like_dom_sf"/>
</dbReference>
<name>A0A0D2FA92_CLAB1</name>
<keyword evidence="3 6" id="KW-0808">Transferase</keyword>
<evidence type="ECO:0000313" key="9">
    <source>
        <dbReference type="Proteomes" id="UP000053789"/>
    </source>
</evidence>
<dbReference type="PROSITE" id="PS51826">
    <property type="entry name" value="PSBD"/>
    <property type="match status" value="1"/>
</dbReference>
<comment type="cofactor">
    <cofactor evidence="1 6">
        <name>(R)-lipoate</name>
        <dbReference type="ChEBI" id="CHEBI:83088"/>
    </cofactor>
</comment>
<evidence type="ECO:0000256" key="3">
    <source>
        <dbReference type="ARBA" id="ARBA00022679"/>
    </source>
</evidence>
<evidence type="ECO:0000313" key="8">
    <source>
        <dbReference type="EMBL" id="KIW98991.1"/>
    </source>
</evidence>
<dbReference type="InterPro" id="IPR001078">
    <property type="entry name" value="2-oxoacid_DH_actylTfrase"/>
</dbReference>
<keyword evidence="9" id="KW-1185">Reference proteome</keyword>
<organism evidence="8 9">
    <name type="scientific">Cladophialophora bantiana (strain ATCC 10958 / CBS 173.52 / CDC B-1940 / NIH 8579)</name>
    <name type="common">Xylohypha bantiana</name>
    <dbReference type="NCBI Taxonomy" id="1442370"/>
    <lineage>
        <taxon>Eukaryota</taxon>
        <taxon>Fungi</taxon>
        <taxon>Dikarya</taxon>
        <taxon>Ascomycota</taxon>
        <taxon>Pezizomycotina</taxon>
        <taxon>Eurotiomycetes</taxon>
        <taxon>Chaetothyriomycetidae</taxon>
        <taxon>Chaetothyriales</taxon>
        <taxon>Herpotrichiellaceae</taxon>
        <taxon>Cladophialophora</taxon>
    </lineage>
</organism>
<dbReference type="InterPro" id="IPR011053">
    <property type="entry name" value="Single_hybrid_motif"/>
</dbReference>
<proteinExistence type="inferred from homology"/>
<dbReference type="InterPro" id="IPR050743">
    <property type="entry name" value="2-oxoacid_DH_E2_comp"/>
</dbReference>
<evidence type="ECO:0000256" key="4">
    <source>
        <dbReference type="ARBA" id="ARBA00022823"/>
    </source>
</evidence>
<dbReference type="GO" id="GO:0045333">
    <property type="term" value="P:cellular respiration"/>
    <property type="evidence" value="ECO:0007669"/>
    <property type="project" value="UniProtKB-ARBA"/>
</dbReference>
<dbReference type="GeneID" id="27693582"/>
<dbReference type="Pfam" id="PF00198">
    <property type="entry name" value="2-oxoacid_dh"/>
    <property type="match status" value="1"/>
</dbReference>
<dbReference type="RefSeq" id="XP_016625660.1">
    <property type="nucleotide sequence ID" value="XM_016758411.1"/>
</dbReference>
<dbReference type="AlphaFoldDB" id="A0A0D2FA92"/>
<comment type="similarity">
    <text evidence="2 6">Belongs to the 2-oxoacid dehydrogenase family.</text>
</comment>
<dbReference type="Pfam" id="PF02817">
    <property type="entry name" value="E3_binding"/>
    <property type="match status" value="1"/>
</dbReference>
<evidence type="ECO:0000256" key="2">
    <source>
        <dbReference type="ARBA" id="ARBA00007317"/>
    </source>
</evidence>
<feature type="domain" description="Peripheral subunit-binding (PSBD)" evidence="7">
    <location>
        <begin position="222"/>
        <end position="259"/>
    </location>
</feature>
<dbReference type="InterPro" id="IPR000089">
    <property type="entry name" value="Biotin_lipoyl"/>
</dbReference>
<dbReference type="Gene3D" id="2.40.50.100">
    <property type="match status" value="1"/>
</dbReference>
<dbReference type="Gene3D" id="3.30.559.10">
    <property type="entry name" value="Chloramphenicol acetyltransferase-like domain"/>
    <property type="match status" value="1"/>
</dbReference>
<evidence type="ECO:0000256" key="6">
    <source>
        <dbReference type="RuleBase" id="RU003423"/>
    </source>
</evidence>
<dbReference type="Pfam" id="PF00364">
    <property type="entry name" value="Biotin_lipoyl"/>
    <property type="match status" value="1"/>
</dbReference>
<dbReference type="Gene3D" id="4.10.320.10">
    <property type="entry name" value="E3-binding domain"/>
    <property type="match status" value="1"/>
</dbReference>
<evidence type="ECO:0000256" key="5">
    <source>
        <dbReference type="ARBA" id="ARBA00023315"/>
    </source>
</evidence>
<dbReference type="PANTHER" id="PTHR43178:SF5">
    <property type="entry name" value="LIPOAMIDE ACYLTRANSFERASE COMPONENT OF BRANCHED-CHAIN ALPHA-KETO ACID DEHYDROGENASE COMPLEX, MITOCHONDRIAL"/>
    <property type="match status" value="1"/>
</dbReference>
<dbReference type="VEuPathDB" id="FungiDB:Z519_00654"/>
<dbReference type="SUPFAM" id="SSF52777">
    <property type="entry name" value="CoA-dependent acyltransferases"/>
    <property type="match status" value="1"/>
</dbReference>
<dbReference type="HOGENOM" id="CLU_016733_10_0_1"/>
<gene>
    <name evidence="8" type="ORF">Z519_00654</name>
</gene>
<dbReference type="Proteomes" id="UP000053789">
    <property type="component" value="Unassembled WGS sequence"/>
</dbReference>
<dbReference type="SUPFAM" id="SSF51230">
    <property type="entry name" value="Single hybrid motif"/>
    <property type="match status" value="1"/>
</dbReference>
<reference evidence="8" key="1">
    <citation type="submission" date="2015-01" db="EMBL/GenBank/DDBJ databases">
        <title>The Genome Sequence of Cladophialophora bantiana CBS 173.52.</title>
        <authorList>
            <consortium name="The Broad Institute Genomics Platform"/>
            <person name="Cuomo C."/>
            <person name="de Hoog S."/>
            <person name="Gorbushina A."/>
            <person name="Stielow B."/>
            <person name="Teixiera M."/>
            <person name="Abouelleil A."/>
            <person name="Chapman S.B."/>
            <person name="Priest M."/>
            <person name="Young S.K."/>
            <person name="Wortman J."/>
            <person name="Nusbaum C."/>
            <person name="Birren B."/>
        </authorList>
    </citation>
    <scope>NUCLEOTIDE SEQUENCE [LARGE SCALE GENOMIC DNA]</scope>
    <source>
        <strain evidence="8">CBS 173.52</strain>
    </source>
</reference>
<keyword evidence="4 6" id="KW-0450">Lipoyl</keyword>
<dbReference type="EMBL" id="KN846980">
    <property type="protein sequence ID" value="KIW98991.1"/>
    <property type="molecule type" value="Genomic_DNA"/>
</dbReference>
<dbReference type="SUPFAM" id="SSF47005">
    <property type="entry name" value="Peripheral subunit-binding domain of 2-oxo acid dehydrogenase complex"/>
    <property type="match status" value="1"/>
</dbReference>
<evidence type="ECO:0000256" key="1">
    <source>
        <dbReference type="ARBA" id="ARBA00001938"/>
    </source>
</evidence>
<protein>
    <recommendedName>
        <fullName evidence="6">Dihydrolipoamide acetyltransferase component of pyruvate dehydrogenase complex</fullName>
        <ecNumber evidence="6">2.3.1.-</ecNumber>
    </recommendedName>
</protein>
<dbReference type="EC" id="2.3.1.-" evidence="6"/>
<evidence type="ECO:0000259" key="7">
    <source>
        <dbReference type="PROSITE" id="PS51826"/>
    </source>
</evidence>
<sequence>MNRVLVRGFLRRTRQFSVAAEYTHRQAFHSSPSWRVVRPYLLADIGEGKNHTETKRTSNSGITKTGITECQIISWSVKPGDRVEQFDPICEVQSDKATVEVLNVGDEQITSRFDGVVKALHYEQDEVAVVGKVANPSSKPLLDMDIADTISEDPILANVPVEQDPSDIGDAPLVKGIFGGQIEQPTQSLEVESLPLTQDSSTTSPAPAPVVREEIPTKASALLTPAVRHMLKQADIDVNDVEGTGRDGRITKDDVQRYIQAQSKSIRFRTPAPPATEAWSKDVTEDNVVSLSPTENHMFKVMTHSLTIPHFLYTHSVDVTSINNLRRKFNTCSTLSSTLSPSEIPVSKLTILPFIMKAVSRAFSRFPKLNAHLDTNTNPSKPQLILRSSCNFGIAVNTSQGLLVPVVKDVQKHSIISLAAEIKRLSDLAHAGRLAPEDFKDATFTISNIGSIGGSTVSPVIVAPMVGILGVGRAQQVPVFTTDDQGHERIVKQEQVVLSWSADHRILDGATVAEAAEVIGALIQNAECLGLALR</sequence>